<evidence type="ECO:0000256" key="1">
    <source>
        <dbReference type="SAM" id="SignalP"/>
    </source>
</evidence>
<dbReference type="PANTHER" id="PTHR31151:SF0">
    <property type="entry name" value="PROLINE-TRNA LIGASE (DUF1680)"/>
    <property type="match status" value="1"/>
</dbReference>
<evidence type="ECO:0000259" key="4">
    <source>
        <dbReference type="Pfam" id="PF20736"/>
    </source>
</evidence>
<dbReference type="PROSITE" id="PS51318">
    <property type="entry name" value="TAT"/>
    <property type="match status" value="1"/>
</dbReference>
<accession>A0A286D2Y1</accession>
<keyword evidence="1" id="KW-0732">Signal</keyword>
<dbReference type="GO" id="GO:0005975">
    <property type="term" value="P:carbohydrate metabolic process"/>
    <property type="evidence" value="ECO:0007669"/>
    <property type="project" value="InterPro"/>
</dbReference>
<dbReference type="SUPFAM" id="SSF48208">
    <property type="entry name" value="Six-hairpin glycosidases"/>
    <property type="match status" value="1"/>
</dbReference>
<evidence type="ECO:0008006" key="7">
    <source>
        <dbReference type="Google" id="ProtNLM"/>
    </source>
</evidence>
<reference evidence="5 6" key="1">
    <citation type="submission" date="2017-09" db="EMBL/GenBank/DDBJ databases">
        <authorList>
            <person name="Ehlers B."/>
            <person name="Leendertz F.H."/>
        </authorList>
    </citation>
    <scope>NUCLEOTIDE SEQUENCE [LARGE SCALE GENOMIC DNA]</scope>
    <source>
        <strain evidence="5 6">CGMCC 1.10978</strain>
    </source>
</reference>
<dbReference type="InterPro" id="IPR046544">
    <property type="entry name" value="GH146_SB_dom"/>
</dbReference>
<dbReference type="EMBL" id="OCND01000002">
    <property type="protein sequence ID" value="SOD52997.1"/>
    <property type="molecule type" value="Genomic_DNA"/>
</dbReference>
<dbReference type="RefSeq" id="WP_097120964.1">
    <property type="nucleotide sequence ID" value="NZ_OCND01000002.1"/>
</dbReference>
<feature type="domain" description="Glycoside hydrolase GH146 substrate-binding" evidence="3">
    <location>
        <begin position="648"/>
        <end position="777"/>
    </location>
</feature>
<organism evidence="5 6">
    <name type="scientific">Pseudoxanthomonas wuyuanensis</name>
    <dbReference type="NCBI Taxonomy" id="1073196"/>
    <lineage>
        <taxon>Bacteria</taxon>
        <taxon>Pseudomonadati</taxon>
        <taxon>Pseudomonadota</taxon>
        <taxon>Gammaproteobacteria</taxon>
        <taxon>Lysobacterales</taxon>
        <taxon>Lysobacteraceae</taxon>
        <taxon>Pseudoxanthomonas</taxon>
    </lineage>
</organism>
<dbReference type="Proteomes" id="UP000219374">
    <property type="component" value="Unassembled WGS sequence"/>
</dbReference>
<dbReference type="PANTHER" id="PTHR31151">
    <property type="entry name" value="PROLINE-TRNA LIGASE (DUF1680)"/>
    <property type="match status" value="1"/>
</dbReference>
<dbReference type="InterPro" id="IPR049046">
    <property type="entry name" value="Beta-AFase-like_GH127_middle"/>
</dbReference>
<dbReference type="AlphaFoldDB" id="A0A286D2Y1"/>
<dbReference type="InterPro" id="IPR008928">
    <property type="entry name" value="6-hairpin_glycosidase_sf"/>
</dbReference>
<feature type="domain" description="Non-reducing end beta-L-arabinofuranosidase-like GH127 catalytic" evidence="2">
    <location>
        <begin position="44"/>
        <end position="433"/>
    </location>
</feature>
<feature type="domain" description="Non-reducing end beta-L-arabinofuranosidase-like GH127 middle" evidence="4">
    <location>
        <begin position="442"/>
        <end position="536"/>
    </location>
</feature>
<feature type="signal peptide" evidence="1">
    <location>
        <begin position="1"/>
        <end position="29"/>
    </location>
</feature>
<protein>
    <recommendedName>
        <fullName evidence="7">Glycoside hydrolase family 127 protein</fullName>
    </recommendedName>
</protein>
<dbReference type="Pfam" id="PF07944">
    <property type="entry name" value="Beta-AFase-like_GH127_cat"/>
    <property type="match status" value="1"/>
</dbReference>
<gene>
    <name evidence="5" type="ORF">SAMN06296416_102186</name>
</gene>
<dbReference type="Pfam" id="PF20736">
    <property type="entry name" value="Glyco_hydro127M"/>
    <property type="match status" value="1"/>
</dbReference>
<feature type="chain" id="PRO_5012718804" description="Glycoside hydrolase family 127 protein" evidence="1">
    <location>
        <begin position="30"/>
        <end position="781"/>
    </location>
</feature>
<evidence type="ECO:0000313" key="6">
    <source>
        <dbReference type="Proteomes" id="UP000219374"/>
    </source>
</evidence>
<evidence type="ECO:0000259" key="3">
    <source>
        <dbReference type="Pfam" id="PF20620"/>
    </source>
</evidence>
<evidence type="ECO:0000313" key="5">
    <source>
        <dbReference type="EMBL" id="SOD52997.1"/>
    </source>
</evidence>
<evidence type="ECO:0000259" key="2">
    <source>
        <dbReference type="Pfam" id="PF07944"/>
    </source>
</evidence>
<name>A0A286D2Y1_9GAMM</name>
<dbReference type="OrthoDB" id="9757939at2"/>
<sequence>MNLHLSRRRFIAWSALAAAAGFARFPLEAAASAPHRVRPFALRDVRLKPSLFLDSLQTNRRYLYSLEPDRLLHNFRRHSGLEPKGQVYGGWEADTIAGHTLGHYLSALSLMHAQTGDPECRRRADYIVAELALCQDHSGDGYVAGFTRKNEAGEIENGRVLFDEIVGGDIRPASFYLNGSWAPLYTWHKLFAGLLDAHAHCGNAQALQVAEKLGGYVDGVFAKLDDDQVQQVLSCEFGGLNESFAELHARSGDARWLKLAERLRHREVMDPLVAQQDKLARLHANTQIPKLIGMARQSELTGDPEPAAAARFFWHTVVAHHTYAIGGHSDREYFQTPDSISEFITEQTCEHCNSYNMLKLTRHLYQWTPQASYFDFYERALLNHVMAQQHPETGMFAYMMPLMSGQARSFSKPFDDFWCCVGSGMESHAQFGDSIYWQGQDTLFVNLYIPSKLDWAERGMVVELDSTLPLGGTAALRVVETSARVPTRIALRIPAWAAGWMLKLNGRAVKAELADGYASIERRWRAGDTLNLELPLDLRLEATADDPHTVAILRGPLVMAADLGASTQPYDAPDPVLVADGDVLLGFQPQGEPGHYLAPTVTRPGPLSFAPFYAQHDRRSAVYFKLLDPAGWQEASAAKQAEAKATAQLDAQALDSIQLGDESSEKAHGLRSESSYDLSYRRRKGRDARTGGYIEFDLRSAPGPLSLRLRYWGGDYRRRFRILANGRQIAFETLDGNRGNAFVDVDYPIPATALRGKTLRIRIEPEKGYSAGPVFGCWLLA</sequence>
<dbReference type="Pfam" id="PF20620">
    <property type="entry name" value="DUF6805"/>
    <property type="match status" value="1"/>
</dbReference>
<proteinExistence type="predicted"/>
<dbReference type="InterPro" id="IPR006311">
    <property type="entry name" value="TAT_signal"/>
</dbReference>
<dbReference type="InterPro" id="IPR012878">
    <property type="entry name" value="Beta-AFase-like_GH127_cat"/>
</dbReference>
<keyword evidence="6" id="KW-1185">Reference proteome</keyword>